<feature type="transmembrane region" description="Helical" evidence="1">
    <location>
        <begin position="37"/>
        <end position="57"/>
    </location>
</feature>
<dbReference type="AlphaFoldDB" id="A0A1X0WH30"/>
<evidence type="ECO:0000259" key="2">
    <source>
        <dbReference type="Pfam" id="PF01757"/>
    </source>
</evidence>
<organism evidence="3 4">
    <name type="scientific">Rouxiella badensis</name>
    <dbReference type="NCBI Taxonomy" id="1646377"/>
    <lineage>
        <taxon>Bacteria</taxon>
        <taxon>Pseudomonadati</taxon>
        <taxon>Pseudomonadota</taxon>
        <taxon>Gammaproteobacteria</taxon>
        <taxon>Enterobacterales</taxon>
        <taxon>Yersiniaceae</taxon>
        <taxon>Rouxiella</taxon>
    </lineage>
</organism>
<dbReference type="STRING" id="1646377.BS640_07895"/>
<dbReference type="InterPro" id="IPR050879">
    <property type="entry name" value="Acyltransferase_3"/>
</dbReference>
<feature type="transmembrane region" description="Helical" evidence="1">
    <location>
        <begin position="158"/>
        <end position="177"/>
    </location>
</feature>
<dbReference type="PANTHER" id="PTHR23028">
    <property type="entry name" value="ACETYLTRANSFERASE"/>
    <property type="match status" value="1"/>
</dbReference>
<feature type="transmembrane region" description="Helical" evidence="1">
    <location>
        <begin position="83"/>
        <end position="100"/>
    </location>
</feature>
<feature type="transmembrane region" description="Helical" evidence="1">
    <location>
        <begin position="7"/>
        <end position="25"/>
    </location>
</feature>
<evidence type="ECO:0000256" key="1">
    <source>
        <dbReference type="SAM" id="Phobius"/>
    </source>
</evidence>
<dbReference type="Proteomes" id="UP000192536">
    <property type="component" value="Unassembled WGS sequence"/>
</dbReference>
<evidence type="ECO:0000313" key="4">
    <source>
        <dbReference type="Proteomes" id="UP000192536"/>
    </source>
</evidence>
<protein>
    <submittedName>
        <fullName evidence="3">Acyltransferase</fullName>
    </submittedName>
</protein>
<dbReference type="InterPro" id="IPR002656">
    <property type="entry name" value="Acyl_transf_3_dom"/>
</dbReference>
<dbReference type="EMBL" id="MRWE01000010">
    <property type="protein sequence ID" value="ORJ26023.1"/>
    <property type="molecule type" value="Genomic_DNA"/>
</dbReference>
<feature type="transmembrane region" description="Helical" evidence="1">
    <location>
        <begin position="222"/>
        <end position="240"/>
    </location>
</feature>
<dbReference type="GO" id="GO:0016747">
    <property type="term" value="F:acyltransferase activity, transferring groups other than amino-acyl groups"/>
    <property type="evidence" value="ECO:0007669"/>
    <property type="project" value="InterPro"/>
</dbReference>
<keyword evidence="1" id="KW-1133">Transmembrane helix</keyword>
<accession>A0A1X0WH30</accession>
<dbReference type="RefSeq" id="WP_017492139.1">
    <property type="nucleotide sequence ID" value="NZ_CP049603.1"/>
</dbReference>
<keyword evidence="4" id="KW-1185">Reference proteome</keyword>
<dbReference type="GO" id="GO:0016020">
    <property type="term" value="C:membrane"/>
    <property type="evidence" value="ECO:0007669"/>
    <property type="project" value="TreeGrafter"/>
</dbReference>
<dbReference type="GeneID" id="93565887"/>
<proteinExistence type="predicted"/>
<dbReference type="GO" id="GO:0000271">
    <property type="term" value="P:polysaccharide biosynthetic process"/>
    <property type="evidence" value="ECO:0007669"/>
    <property type="project" value="TreeGrafter"/>
</dbReference>
<dbReference type="PANTHER" id="PTHR23028:SF131">
    <property type="entry name" value="BLR2367 PROTEIN"/>
    <property type="match status" value="1"/>
</dbReference>
<reference evidence="3 4" key="1">
    <citation type="journal article" date="2017" name="Int. J. Syst. Evol. Microbiol.">
        <title>Rouxiella badensis sp. nov. and Rouxiella silvae sp. nov. isolated from peat bog soil in Germany and emendation of the genus description.</title>
        <authorList>
            <person name="Le Fleche-Mateos A."/>
            <person name="Kugler J.H."/>
            <person name="Hansen S.H."/>
            <person name="Syldatk C."/>
            <person name="Hausmann R."/>
            <person name="Lomprez F."/>
            <person name="Vandenbogaert M."/>
            <person name="Manuguerra J.C."/>
            <person name="Grimont P.A."/>
        </authorList>
    </citation>
    <scope>NUCLEOTIDE SEQUENCE [LARGE SCALE GENOMIC DNA]</scope>
    <source>
        <strain evidence="3 4">DSM 100043</strain>
    </source>
</reference>
<keyword evidence="3" id="KW-0012">Acyltransferase</keyword>
<comment type="caution">
    <text evidence="3">The sequence shown here is derived from an EMBL/GenBank/DDBJ whole genome shotgun (WGS) entry which is preliminary data.</text>
</comment>
<feature type="domain" description="Acyltransferase 3" evidence="2">
    <location>
        <begin position="6"/>
        <end position="324"/>
    </location>
</feature>
<feature type="transmembrane region" description="Helical" evidence="1">
    <location>
        <begin position="270"/>
        <end position="288"/>
    </location>
</feature>
<evidence type="ECO:0000313" key="3">
    <source>
        <dbReference type="EMBL" id="ORJ26023.1"/>
    </source>
</evidence>
<feature type="transmembrane region" description="Helical" evidence="1">
    <location>
        <begin position="189"/>
        <end position="210"/>
    </location>
</feature>
<feature type="transmembrane region" description="Helical" evidence="1">
    <location>
        <begin position="308"/>
        <end position="328"/>
    </location>
</feature>
<name>A0A1X0WH30_9GAMM</name>
<dbReference type="Pfam" id="PF01757">
    <property type="entry name" value="Acyl_transf_3"/>
    <property type="match status" value="1"/>
</dbReference>
<sequence length="349" mass="39888">MKSKIDSLQILRAFAATFVVINHLWGDSQTAISLRLGLQYIGDFGVDAFFILSGFIMSYKTREDSRLGLSTALDFIKKRVERIYPLFLLVLTPFLLIYLLKNHPASLYQIFGNILLLPTFTSDPNYLMLVGPSWSLVYEMFFYLIYAVIMMLVPNKRSLVFTTASLIVLMVLVVNLFSLRGPRLDLDNFSYMIGDTLMINFAIGCVYAQIFMRLGQARLPSLYACPLIVIFFLLGMWLSAKGAPRFVCFGLTSLAIVFLFSLMRESQGKIYRLLVYVGNASYSIYITHYFFEYSKHFFFTHFNINHDLFGIVFSIIAVIFGCIFYSQIETRIARGIRSLQSSRAAAARD</sequence>
<keyword evidence="1" id="KW-0812">Transmembrane</keyword>
<keyword evidence="3" id="KW-0808">Transferase</keyword>
<gene>
    <name evidence="3" type="ORF">BS640_07895</name>
</gene>
<feature type="transmembrane region" description="Helical" evidence="1">
    <location>
        <begin position="126"/>
        <end position="146"/>
    </location>
</feature>
<feature type="transmembrane region" description="Helical" evidence="1">
    <location>
        <begin position="246"/>
        <end position="263"/>
    </location>
</feature>
<keyword evidence="1" id="KW-0472">Membrane</keyword>